<dbReference type="Gene3D" id="3.60.15.10">
    <property type="entry name" value="Ribonuclease Z/Hydroxyacylglutathione hydrolase-like"/>
    <property type="match status" value="1"/>
</dbReference>
<dbReference type="PANTHER" id="PTHR42951">
    <property type="entry name" value="METALLO-BETA-LACTAMASE DOMAIN-CONTAINING"/>
    <property type="match status" value="1"/>
</dbReference>
<dbReference type="Pfam" id="PF00753">
    <property type="entry name" value="Lactamase_B"/>
    <property type="match status" value="1"/>
</dbReference>
<gene>
    <name evidence="1" type="ORF">SLAV_37165</name>
</gene>
<protein>
    <submittedName>
        <fullName evidence="1">Metal-dependent hydrolase</fullName>
    </submittedName>
</protein>
<dbReference type="GO" id="GO:0016787">
    <property type="term" value="F:hydrolase activity"/>
    <property type="evidence" value="ECO:0007669"/>
    <property type="project" value="UniProtKB-KW"/>
</dbReference>
<keyword evidence="2" id="KW-1185">Reference proteome</keyword>
<dbReference type="CDD" id="cd07739">
    <property type="entry name" value="metallo-hydrolase-like_MBL-fold"/>
    <property type="match status" value="1"/>
</dbReference>
<dbReference type="GeneID" id="49388390"/>
<evidence type="ECO:0000313" key="2">
    <source>
        <dbReference type="Proteomes" id="UP000231791"/>
    </source>
</evidence>
<sequence length="298" mass="31713">MNTQSLGYAVHVSDPMPISVTEPLPNGEGRTFQPISTTLVHGERDAVLVDPPFTAGQIEEVAAWVAAGGKNIIAIVATHGHGDHWFGDNEFAQRFDAPVVATAGTIAVMHGNVQARPFAWDKLWPGQIPDTPVTAVTVPDNALTLEGHDLRLVDVGHTDTEQTSVLHVPDLGLVVAGDVLYNGAHMYIGESAGGGLDAWRGAISTVEALAPRHIVAGHKNKDLDDDATRVIAGTRQYLDSAEAALKECSSATEFFHAMLDRHPDLPYGRTLLWVGAKALYALREPGADPVAASVGAWF</sequence>
<dbReference type="InterPro" id="IPR036866">
    <property type="entry name" value="RibonucZ/Hydroxyglut_hydro"/>
</dbReference>
<reference evidence="1 2" key="1">
    <citation type="submission" date="2017-11" db="EMBL/GenBank/DDBJ databases">
        <title>Complete genome sequence of Streptomyces lavendulae subsp. lavendulae CCM 3239 (formerly 'Streptomyces aureofaciens CCM 3239'), the producer of the angucycline-type antibiotic auricin.</title>
        <authorList>
            <person name="Busche T."/>
            <person name="Novakova R."/>
            <person name="Al'Dilaimi A."/>
            <person name="Homerova D."/>
            <person name="Feckova L."/>
            <person name="Rezuchova B."/>
            <person name="Mingyar E."/>
            <person name="Csolleiova D."/>
            <person name="Bekeova C."/>
            <person name="Winkler A."/>
            <person name="Sevcikova B."/>
            <person name="Kalinowski J."/>
            <person name="Kormanec J."/>
            <person name="Ruckert C."/>
        </authorList>
    </citation>
    <scope>NUCLEOTIDE SEQUENCE [LARGE SCALE GENOMIC DNA]</scope>
    <source>
        <strain evidence="1 2">CCM 3239</strain>
    </source>
</reference>
<dbReference type="KEGG" id="slx:SLAV_37165"/>
<dbReference type="RefSeq" id="WP_051840547.1">
    <property type="nucleotide sequence ID" value="NZ_CP024985.1"/>
</dbReference>
<proteinExistence type="predicted"/>
<dbReference type="InterPro" id="IPR050855">
    <property type="entry name" value="NDM-1-like"/>
</dbReference>
<accession>A0A2K8PRX5</accession>
<organism evidence="1 2">
    <name type="scientific">Streptomyces lavendulae subsp. lavendulae</name>
    <dbReference type="NCBI Taxonomy" id="58340"/>
    <lineage>
        <taxon>Bacteria</taxon>
        <taxon>Bacillati</taxon>
        <taxon>Actinomycetota</taxon>
        <taxon>Actinomycetes</taxon>
        <taxon>Kitasatosporales</taxon>
        <taxon>Streptomycetaceae</taxon>
        <taxon>Streptomyces</taxon>
    </lineage>
</organism>
<dbReference type="EMBL" id="CP024985">
    <property type="protein sequence ID" value="ATZ29198.1"/>
    <property type="molecule type" value="Genomic_DNA"/>
</dbReference>
<dbReference type="OrthoDB" id="2273115at2"/>
<dbReference type="SMART" id="SM00849">
    <property type="entry name" value="Lactamase_B"/>
    <property type="match status" value="1"/>
</dbReference>
<dbReference type="AlphaFoldDB" id="A0A2K8PRX5"/>
<keyword evidence="1" id="KW-0378">Hydrolase</keyword>
<dbReference type="InterPro" id="IPR001279">
    <property type="entry name" value="Metallo-B-lactamas"/>
</dbReference>
<name>A0A2K8PRX5_STRLA</name>
<dbReference type="SUPFAM" id="SSF56281">
    <property type="entry name" value="Metallo-hydrolase/oxidoreductase"/>
    <property type="match status" value="1"/>
</dbReference>
<evidence type="ECO:0000313" key="1">
    <source>
        <dbReference type="EMBL" id="ATZ29198.1"/>
    </source>
</evidence>
<dbReference type="PANTHER" id="PTHR42951:SF14">
    <property type="entry name" value="METALLO-BETA-LACTAMASE SUPERFAMILY PROTEIN"/>
    <property type="match status" value="1"/>
</dbReference>
<dbReference type="Proteomes" id="UP000231791">
    <property type="component" value="Chromosome"/>
</dbReference>